<sequence>MSLFQECEHNRNGTMSHAEKTSKTGNQRTVEADTIEQNDLSSDDEGEDTSEVTASSTKKGMSLDMYFKVHGINLKDKEDEEDEEDELDDAANDEGNGGQASNEGTIKKKTHGKTMCKKLHATDFNDRWEVEFFGGQPIGPTKEVVSNLNQLLGTTVRNPRFVTLLYTSWHGVPKNLKKDMWEYANVCKNYR</sequence>
<feature type="compositionally biased region" description="Acidic residues" evidence="1">
    <location>
        <begin position="33"/>
        <end position="50"/>
    </location>
</feature>
<reference evidence="2 3" key="1">
    <citation type="submission" date="2019-01" db="EMBL/GenBank/DDBJ databases">
        <title>Sequencing of cultivated peanut Arachis hypogaea provides insights into genome evolution and oil improvement.</title>
        <authorList>
            <person name="Chen X."/>
        </authorList>
    </citation>
    <scope>NUCLEOTIDE SEQUENCE [LARGE SCALE GENOMIC DNA]</scope>
    <source>
        <strain evidence="3">cv. Fuhuasheng</strain>
        <tissue evidence="2">Leaves</tissue>
    </source>
</reference>
<feature type="region of interest" description="Disordered" evidence="1">
    <location>
        <begin position="1"/>
        <end position="59"/>
    </location>
</feature>
<dbReference type="EMBL" id="SDMP01000015">
    <property type="protein sequence ID" value="RYR08995.1"/>
    <property type="molecule type" value="Genomic_DNA"/>
</dbReference>
<accession>A0A444Z497</accession>
<organism evidence="2 3">
    <name type="scientific">Arachis hypogaea</name>
    <name type="common">Peanut</name>
    <dbReference type="NCBI Taxonomy" id="3818"/>
    <lineage>
        <taxon>Eukaryota</taxon>
        <taxon>Viridiplantae</taxon>
        <taxon>Streptophyta</taxon>
        <taxon>Embryophyta</taxon>
        <taxon>Tracheophyta</taxon>
        <taxon>Spermatophyta</taxon>
        <taxon>Magnoliopsida</taxon>
        <taxon>eudicotyledons</taxon>
        <taxon>Gunneridae</taxon>
        <taxon>Pentapetalae</taxon>
        <taxon>rosids</taxon>
        <taxon>fabids</taxon>
        <taxon>Fabales</taxon>
        <taxon>Fabaceae</taxon>
        <taxon>Papilionoideae</taxon>
        <taxon>50 kb inversion clade</taxon>
        <taxon>dalbergioids sensu lato</taxon>
        <taxon>Dalbergieae</taxon>
        <taxon>Pterocarpus clade</taxon>
        <taxon>Arachis</taxon>
    </lineage>
</organism>
<name>A0A444Z497_ARAHY</name>
<evidence type="ECO:0000313" key="3">
    <source>
        <dbReference type="Proteomes" id="UP000289738"/>
    </source>
</evidence>
<dbReference type="AlphaFoldDB" id="A0A444Z497"/>
<feature type="region of interest" description="Disordered" evidence="1">
    <location>
        <begin position="75"/>
        <end position="112"/>
    </location>
</feature>
<protein>
    <submittedName>
        <fullName evidence="2">Uncharacterized protein</fullName>
    </submittedName>
</protein>
<proteinExistence type="predicted"/>
<evidence type="ECO:0000256" key="1">
    <source>
        <dbReference type="SAM" id="MobiDB-lite"/>
    </source>
</evidence>
<evidence type="ECO:0000313" key="2">
    <source>
        <dbReference type="EMBL" id="RYR08995.1"/>
    </source>
</evidence>
<feature type="compositionally biased region" description="Acidic residues" evidence="1">
    <location>
        <begin position="78"/>
        <end position="92"/>
    </location>
</feature>
<feature type="compositionally biased region" description="Basic and acidic residues" evidence="1">
    <location>
        <begin position="1"/>
        <end position="22"/>
    </location>
</feature>
<keyword evidence="3" id="KW-1185">Reference proteome</keyword>
<feature type="compositionally biased region" description="Polar residues" evidence="1">
    <location>
        <begin position="23"/>
        <end position="32"/>
    </location>
</feature>
<dbReference type="Proteomes" id="UP000289738">
    <property type="component" value="Chromosome B05"/>
</dbReference>
<gene>
    <name evidence="2" type="ORF">Ahy_B05g076943</name>
</gene>
<comment type="caution">
    <text evidence="2">The sequence shown here is derived from an EMBL/GenBank/DDBJ whole genome shotgun (WGS) entry which is preliminary data.</text>
</comment>